<dbReference type="InterPro" id="IPR036291">
    <property type="entry name" value="NAD(P)-bd_dom_sf"/>
</dbReference>
<dbReference type="PRINTS" id="PR00081">
    <property type="entry name" value="GDHRDH"/>
</dbReference>
<dbReference type="GO" id="GO:0016491">
    <property type="term" value="F:oxidoreductase activity"/>
    <property type="evidence" value="ECO:0007669"/>
    <property type="project" value="UniProtKB-KW"/>
</dbReference>
<keyword evidence="5" id="KW-1185">Reference proteome</keyword>
<dbReference type="AlphaFoldDB" id="A0A6A4VL08"/>
<sequence>MPRHAVYPSEARLEGTTAVITGANTGVGKETARHLYRRGARVIIGVRSVERGEEARSEIVESAAGEQETAGALIVLQLDLASLQSVRDFAQEVLAQADKINLLINNAGVMACPRAETKEGFEMQLGVNHLGHFLLTLLLLERLVNSAPSRIVNLSSLAHTRGKMHFDDLMLKRGYGDWKAYYQSKLANVLFTRELARRLLGTRVTTYAVHPGIVRTDLWRHQGCFDRLLQPMFKTPEQGAQTTLYCALAPELATLSGRYYSDCKEKQPSARARNDEDAARLWEISEELVGVGLQGNSVTQLRQGSATAPQTEPATAQQETETEPTPPQETEAQPAPPQGDGEATTEPAETNGQQPE</sequence>
<dbReference type="Proteomes" id="UP000440578">
    <property type="component" value="Unassembled WGS sequence"/>
</dbReference>
<accession>A0A6A4VL08</accession>
<evidence type="ECO:0000256" key="2">
    <source>
        <dbReference type="RuleBase" id="RU000363"/>
    </source>
</evidence>
<comment type="similarity">
    <text evidence="2">Belongs to the short-chain dehydrogenases/reductases (SDR) family.</text>
</comment>
<feature type="compositionally biased region" description="Low complexity" evidence="3">
    <location>
        <begin position="306"/>
        <end position="319"/>
    </location>
</feature>
<dbReference type="Pfam" id="PF00106">
    <property type="entry name" value="adh_short"/>
    <property type="match status" value="1"/>
</dbReference>
<dbReference type="PANTHER" id="PTHR43157">
    <property type="entry name" value="PHOSPHATIDYLINOSITOL-GLYCAN BIOSYNTHESIS CLASS F PROTEIN-RELATED"/>
    <property type="match status" value="1"/>
</dbReference>
<dbReference type="PRINTS" id="PR00080">
    <property type="entry name" value="SDRFAMILY"/>
</dbReference>
<evidence type="ECO:0000313" key="4">
    <source>
        <dbReference type="EMBL" id="KAF0292204.1"/>
    </source>
</evidence>
<dbReference type="InterPro" id="IPR002347">
    <property type="entry name" value="SDR_fam"/>
</dbReference>
<dbReference type="PANTHER" id="PTHR43157:SF31">
    <property type="entry name" value="PHOSPHATIDYLINOSITOL-GLYCAN BIOSYNTHESIS CLASS F PROTEIN"/>
    <property type="match status" value="1"/>
</dbReference>
<reference evidence="4 5" key="1">
    <citation type="submission" date="2019-07" db="EMBL/GenBank/DDBJ databases">
        <title>Draft genome assembly of a fouling barnacle, Amphibalanus amphitrite (Darwin, 1854): The first reference genome for Thecostraca.</title>
        <authorList>
            <person name="Kim W."/>
        </authorList>
    </citation>
    <scope>NUCLEOTIDE SEQUENCE [LARGE SCALE GENOMIC DNA]</scope>
    <source>
        <strain evidence="4">SNU_AA5</strain>
        <tissue evidence="4">Soma without cirri and trophi</tissue>
    </source>
</reference>
<dbReference type="Gene3D" id="3.40.50.720">
    <property type="entry name" value="NAD(P)-binding Rossmann-like Domain"/>
    <property type="match status" value="1"/>
</dbReference>
<evidence type="ECO:0000313" key="5">
    <source>
        <dbReference type="Proteomes" id="UP000440578"/>
    </source>
</evidence>
<proteinExistence type="inferred from homology"/>
<dbReference type="SUPFAM" id="SSF51735">
    <property type="entry name" value="NAD(P)-binding Rossmann-fold domains"/>
    <property type="match status" value="1"/>
</dbReference>
<evidence type="ECO:0000256" key="3">
    <source>
        <dbReference type="SAM" id="MobiDB-lite"/>
    </source>
</evidence>
<comment type="caution">
    <text evidence="4">The sequence shown here is derived from an EMBL/GenBank/DDBJ whole genome shotgun (WGS) entry which is preliminary data.</text>
</comment>
<dbReference type="OrthoDB" id="191139at2759"/>
<evidence type="ECO:0000256" key="1">
    <source>
        <dbReference type="ARBA" id="ARBA00023002"/>
    </source>
</evidence>
<feature type="compositionally biased region" description="Polar residues" evidence="3">
    <location>
        <begin position="347"/>
        <end position="356"/>
    </location>
</feature>
<keyword evidence="1" id="KW-0560">Oxidoreductase</keyword>
<dbReference type="EMBL" id="VIIS01001829">
    <property type="protein sequence ID" value="KAF0292204.1"/>
    <property type="molecule type" value="Genomic_DNA"/>
</dbReference>
<gene>
    <name evidence="4" type="primary">RDH12_0</name>
    <name evidence="4" type="ORF">FJT64_009776</name>
</gene>
<feature type="region of interest" description="Disordered" evidence="3">
    <location>
        <begin position="300"/>
        <end position="356"/>
    </location>
</feature>
<dbReference type="NCBIfam" id="NF004846">
    <property type="entry name" value="PRK06197.1"/>
    <property type="match status" value="1"/>
</dbReference>
<protein>
    <submittedName>
        <fullName evidence="4">Retinol dehydrogenase 12</fullName>
    </submittedName>
</protein>
<name>A0A6A4VL08_AMPAM</name>
<organism evidence="4 5">
    <name type="scientific">Amphibalanus amphitrite</name>
    <name type="common">Striped barnacle</name>
    <name type="synonym">Balanus amphitrite</name>
    <dbReference type="NCBI Taxonomy" id="1232801"/>
    <lineage>
        <taxon>Eukaryota</taxon>
        <taxon>Metazoa</taxon>
        <taxon>Ecdysozoa</taxon>
        <taxon>Arthropoda</taxon>
        <taxon>Crustacea</taxon>
        <taxon>Multicrustacea</taxon>
        <taxon>Cirripedia</taxon>
        <taxon>Thoracica</taxon>
        <taxon>Thoracicalcarea</taxon>
        <taxon>Balanomorpha</taxon>
        <taxon>Balanoidea</taxon>
        <taxon>Balanidae</taxon>
        <taxon>Amphibalaninae</taxon>
        <taxon>Amphibalanus</taxon>
    </lineage>
</organism>